<accession>A0A9P7EZA1</accession>
<evidence type="ECO:0000313" key="1">
    <source>
        <dbReference type="EMBL" id="KAG2096344.1"/>
    </source>
</evidence>
<dbReference type="GeneID" id="64696405"/>
<dbReference type="Gene3D" id="3.80.10.10">
    <property type="entry name" value="Ribonuclease Inhibitor"/>
    <property type="match status" value="1"/>
</dbReference>
<sequence length="569" mass="64862">MCTALVHQKLTYIEKFMPLLCEKSRGEMEVDEMFEWNPYHVTTPVNIGPTQAIYIKPSLTLMHQALLVPEVLLEIFAYVNTIPSTTWQKTERFGYVNTIPPTQITSTLAALARTCKIFHEPVMDLLWIEIHGLEPLLGCVARLHPLIYRRGTRWDDIFSWAEGVEPLSAHEARQFLRHFSRIRTLNIERTHLQLISVIPANVYVFPRLRSLSLSIAYLNHFLPLTLHPRHLLNIDKSRQSFVTRCSALEHLYIHTDGYYDIASQLSLLSDRIRRCTRLVTLSCPMLNWETWKHLSCLPTLLKLEIDQGYDDTPSLSKRDIVNLSFLNITSLSFRGLADAAEIITVIQHSQFPSLKKFKLAALYLYPEEAEQLFHALSCCKACQTLEEITICSPDEEHGPSDSEPLTPVPHLLCFTQLRTLQLWFYNPCIYLDNGILLQAMFSWPHIRTLEINYLDDLDDHHASSEVSLHGLFTALSLCPQLHTLQILINLATIDVDPHAEPIQHTSLQTLELLDISQSQIADAEALARVISAWLPCVDKVNSIGSTWDEVNKHLKSSTAATALYVAETS</sequence>
<keyword evidence="2" id="KW-1185">Reference proteome</keyword>
<dbReference type="AlphaFoldDB" id="A0A9P7EZA1"/>
<dbReference type="InterPro" id="IPR032675">
    <property type="entry name" value="LRR_dom_sf"/>
</dbReference>
<dbReference type="Proteomes" id="UP000823399">
    <property type="component" value="Unassembled WGS sequence"/>
</dbReference>
<gene>
    <name evidence="1" type="ORF">F5147DRAFT_656650</name>
</gene>
<evidence type="ECO:0008006" key="3">
    <source>
        <dbReference type="Google" id="ProtNLM"/>
    </source>
</evidence>
<reference evidence="1" key="1">
    <citation type="journal article" date="2020" name="New Phytol.">
        <title>Comparative genomics reveals dynamic genome evolution in host specialist ectomycorrhizal fungi.</title>
        <authorList>
            <person name="Lofgren L.A."/>
            <person name="Nguyen N.H."/>
            <person name="Vilgalys R."/>
            <person name="Ruytinx J."/>
            <person name="Liao H.L."/>
            <person name="Branco S."/>
            <person name="Kuo A."/>
            <person name="LaButti K."/>
            <person name="Lipzen A."/>
            <person name="Andreopoulos W."/>
            <person name="Pangilinan J."/>
            <person name="Riley R."/>
            <person name="Hundley H."/>
            <person name="Na H."/>
            <person name="Barry K."/>
            <person name="Grigoriev I.V."/>
            <person name="Stajich J.E."/>
            <person name="Kennedy P.G."/>
        </authorList>
    </citation>
    <scope>NUCLEOTIDE SEQUENCE</scope>
    <source>
        <strain evidence="1">FC423</strain>
    </source>
</reference>
<dbReference type="OrthoDB" id="3543113at2759"/>
<dbReference type="RefSeq" id="XP_041288187.1">
    <property type="nucleotide sequence ID" value="XM_041434146.1"/>
</dbReference>
<evidence type="ECO:0000313" key="2">
    <source>
        <dbReference type="Proteomes" id="UP000823399"/>
    </source>
</evidence>
<dbReference type="EMBL" id="JABBWM010000070">
    <property type="protein sequence ID" value="KAG2096344.1"/>
    <property type="molecule type" value="Genomic_DNA"/>
</dbReference>
<protein>
    <recommendedName>
        <fullName evidence="3">F-box domain-containing protein</fullName>
    </recommendedName>
</protein>
<dbReference type="SUPFAM" id="SSF52047">
    <property type="entry name" value="RNI-like"/>
    <property type="match status" value="1"/>
</dbReference>
<name>A0A9P7EZA1_9AGAM</name>
<proteinExistence type="predicted"/>
<comment type="caution">
    <text evidence="1">The sequence shown here is derived from an EMBL/GenBank/DDBJ whole genome shotgun (WGS) entry which is preliminary data.</text>
</comment>
<organism evidence="1 2">
    <name type="scientific">Suillus discolor</name>
    <dbReference type="NCBI Taxonomy" id="1912936"/>
    <lineage>
        <taxon>Eukaryota</taxon>
        <taxon>Fungi</taxon>
        <taxon>Dikarya</taxon>
        <taxon>Basidiomycota</taxon>
        <taxon>Agaricomycotina</taxon>
        <taxon>Agaricomycetes</taxon>
        <taxon>Agaricomycetidae</taxon>
        <taxon>Boletales</taxon>
        <taxon>Suillineae</taxon>
        <taxon>Suillaceae</taxon>
        <taxon>Suillus</taxon>
    </lineage>
</organism>